<dbReference type="InterPro" id="IPR022291">
    <property type="entry name" value="Bacteriocin_synth_cyclodeHase"/>
</dbReference>
<dbReference type="Gene3D" id="3.30.40.250">
    <property type="match status" value="1"/>
</dbReference>
<organism evidence="2 3">
    <name type="scientific">Amycolatopsis antarctica</name>
    <dbReference type="NCBI Taxonomy" id="1854586"/>
    <lineage>
        <taxon>Bacteria</taxon>
        <taxon>Bacillati</taxon>
        <taxon>Actinomycetota</taxon>
        <taxon>Actinomycetes</taxon>
        <taxon>Pseudonocardiales</taxon>
        <taxon>Pseudonocardiaceae</taxon>
        <taxon>Amycolatopsis</taxon>
    </lineage>
</organism>
<dbReference type="Gene3D" id="3.30.1330.230">
    <property type="match status" value="1"/>
</dbReference>
<name>A0A263D3L8_9PSEU</name>
<evidence type="ECO:0000259" key="1">
    <source>
        <dbReference type="PROSITE" id="PS51664"/>
    </source>
</evidence>
<dbReference type="AlphaFoldDB" id="A0A263D3L8"/>
<feature type="domain" description="YcaO" evidence="1">
    <location>
        <begin position="247"/>
        <end position="634"/>
    </location>
</feature>
<accession>A0A263D3L8</accession>
<dbReference type="Proteomes" id="UP000242444">
    <property type="component" value="Unassembled WGS sequence"/>
</dbReference>
<dbReference type="InParanoid" id="A0A263D3L8"/>
<protein>
    <recommendedName>
        <fullName evidence="1">YcaO domain-containing protein</fullName>
    </recommendedName>
</protein>
<dbReference type="EMBL" id="NKYE01000006">
    <property type="protein sequence ID" value="OZM73053.1"/>
    <property type="molecule type" value="Genomic_DNA"/>
</dbReference>
<dbReference type="InterPro" id="IPR027624">
    <property type="entry name" value="TOMM_cyclo_SagD"/>
</dbReference>
<dbReference type="PROSITE" id="PS51664">
    <property type="entry name" value="YCAO"/>
    <property type="match status" value="1"/>
</dbReference>
<dbReference type="NCBIfam" id="TIGR03882">
    <property type="entry name" value="cyclo_dehyd_2"/>
    <property type="match status" value="1"/>
</dbReference>
<dbReference type="OrthoDB" id="2379922at2"/>
<evidence type="ECO:0000313" key="3">
    <source>
        <dbReference type="Proteomes" id="UP000242444"/>
    </source>
</evidence>
<comment type="caution">
    <text evidence="2">The sequence shown here is derived from an EMBL/GenBank/DDBJ whole genome shotgun (WGS) entry which is preliminary data.</text>
</comment>
<dbReference type="NCBIfam" id="TIGR03604">
    <property type="entry name" value="TOMM_cyclo_SagD"/>
    <property type="match status" value="1"/>
</dbReference>
<dbReference type="InterPro" id="IPR003776">
    <property type="entry name" value="YcaO-like_dom"/>
</dbReference>
<keyword evidence="3" id="KW-1185">Reference proteome</keyword>
<sequence>MLTAPERDRDWLEAALLDALPGVPAEFRPRVGLLGYARPPDTSEPGSEAGLPVSLAPAEVFVGPPHSPDGDGGPCVHCFALRWHKRRGAEQRDVLDAGADVHAAGPIPYLTPFLVDTVAALSAGAAHRERAHRPGAGMSEVYRVEARTLLVRRHWLLADPACTRCSPAAPSEPPVITLRPRPRPAAGVDRLRSATDLLPREDVLANPACGMLGGAVRHELAHTTTAPATGHFLVRDTRDLFPVHWSGHADSYADSAAFALCEAMERYAGLACARVPTAVHGRYAELAERAVDPELCGLYEDGVRHPTGEVFAPYHPDLEIHWVWGYSAVRERPVLVPRQLAYYRTEATDAVFVKESSNGCASGSCVEEAVLHGLFELVERDAFLLAWYGAARLPEIDADTCPDVSTRRLLERVRRRGYRVRVLDARIDLDIPVVVVMALHRDPERLGALSVSAAAHLDPGRALASALREVASSVADLTERTEAEQERIRAMARDYSEVNGLADHAALFGLPEMSRHAGVRPDDAPPCPFDEVYAAWQAVRPSGPDLTGDLRFCRDHLAGAGFDVVIVDQTTPEGRALGIHTVRVLAPGMIPIDFGWSKQRALRMPRMFSAFRRAGWRGTDLTPGELHRVPHPFM</sequence>
<dbReference type="RefSeq" id="WP_094862911.1">
    <property type="nucleotide sequence ID" value="NZ_NKYE01000006.1"/>
</dbReference>
<dbReference type="Pfam" id="PF02624">
    <property type="entry name" value="YcaO"/>
    <property type="match status" value="1"/>
</dbReference>
<dbReference type="PANTHER" id="PTHR37809:SF1">
    <property type="entry name" value="RIBOSOMAL PROTEIN S12 METHYLTHIOTRANSFERASE ACCESSORY FACTOR YCAO"/>
    <property type="match status" value="1"/>
</dbReference>
<reference evidence="2 3" key="1">
    <citation type="submission" date="2017-07" db="EMBL/GenBank/DDBJ databases">
        <title>Amycolatopsis antarcticus sp. nov., isolated from the surface of an Antarcticus brown macroalga.</title>
        <authorList>
            <person name="Wang J."/>
            <person name="Leiva S."/>
            <person name="Huang J."/>
            <person name="Huang Y."/>
        </authorList>
    </citation>
    <scope>NUCLEOTIDE SEQUENCE [LARGE SCALE GENOMIC DNA]</scope>
    <source>
        <strain evidence="2 3">AU-G6</strain>
    </source>
</reference>
<gene>
    <name evidence="2" type="ORF">CFN78_12595</name>
</gene>
<evidence type="ECO:0000313" key="2">
    <source>
        <dbReference type="EMBL" id="OZM73053.1"/>
    </source>
</evidence>
<dbReference type="PANTHER" id="PTHR37809">
    <property type="entry name" value="RIBOSOMAL PROTEIN S12 METHYLTHIOTRANSFERASE ACCESSORY FACTOR YCAO"/>
    <property type="match status" value="1"/>
</dbReference>
<dbReference type="Gene3D" id="3.30.160.660">
    <property type="match status" value="1"/>
</dbReference>
<proteinExistence type="predicted"/>